<comment type="caution">
    <text evidence="1">The sequence shown here is derived from an EMBL/GenBank/DDBJ whole genome shotgun (WGS) entry which is preliminary data.</text>
</comment>
<accession>A0A2T3W9L5</accession>
<dbReference type="AlphaFoldDB" id="A0A2T3W9L5"/>
<keyword evidence="2" id="KW-1185">Reference proteome</keyword>
<evidence type="ECO:0000313" key="1">
    <source>
        <dbReference type="EMBL" id="PTA68585.1"/>
    </source>
</evidence>
<reference evidence="1 2" key="1">
    <citation type="submission" date="2018-03" db="EMBL/GenBank/DDBJ databases">
        <title>Draft genome of Deinococcus sp. OD32.</title>
        <authorList>
            <person name="Wang X.-P."/>
            <person name="Du Z.-J."/>
        </authorList>
    </citation>
    <scope>NUCLEOTIDE SEQUENCE [LARGE SCALE GENOMIC DNA]</scope>
    <source>
        <strain evidence="1 2">OD32</strain>
    </source>
</reference>
<protein>
    <submittedName>
        <fullName evidence="1">Uncharacterized protein</fullName>
    </submittedName>
</protein>
<dbReference type="Proteomes" id="UP000240317">
    <property type="component" value="Unassembled WGS sequence"/>
</dbReference>
<dbReference type="EMBL" id="PYSV01000005">
    <property type="protein sequence ID" value="PTA68585.1"/>
    <property type="molecule type" value="Genomic_DNA"/>
</dbReference>
<sequence>MFEIIARVRGPRGARLARRLLEGGASLRAVNRIVMDDVRWSLDANEDAFLVDEAARLLNVPLPSWSADERLSLLAVYIREGHRAFGQCLEAIGALPPSIVRRALTWWAADEWATFEAARRTMPAALALMAQPRRSTIEALMDLEEHNLLSTIRELLAAEA</sequence>
<proteinExistence type="predicted"/>
<organism evidence="1 2">
    <name type="scientific">Deinococcus arcticus</name>
    <dbReference type="NCBI Taxonomy" id="2136176"/>
    <lineage>
        <taxon>Bacteria</taxon>
        <taxon>Thermotogati</taxon>
        <taxon>Deinococcota</taxon>
        <taxon>Deinococci</taxon>
        <taxon>Deinococcales</taxon>
        <taxon>Deinococcaceae</taxon>
        <taxon>Deinococcus</taxon>
    </lineage>
</organism>
<gene>
    <name evidence="1" type="ORF">C8263_07270</name>
</gene>
<evidence type="ECO:0000313" key="2">
    <source>
        <dbReference type="Proteomes" id="UP000240317"/>
    </source>
</evidence>
<name>A0A2T3W9L5_9DEIO</name>